<evidence type="ECO:0000256" key="1">
    <source>
        <dbReference type="SAM" id="MobiDB-lite"/>
    </source>
</evidence>
<dbReference type="SUPFAM" id="SSF51182">
    <property type="entry name" value="RmlC-like cupins"/>
    <property type="match status" value="1"/>
</dbReference>
<feature type="region of interest" description="Disordered" evidence="1">
    <location>
        <begin position="1"/>
        <end position="27"/>
    </location>
</feature>
<dbReference type="AlphaFoldDB" id="A0AA39CKB7"/>
<evidence type="ECO:0000259" key="2">
    <source>
        <dbReference type="Pfam" id="PF12973"/>
    </source>
</evidence>
<evidence type="ECO:0000313" key="3">
    <source>
        <dbReference type="EMBL" id="KAJ9611418.1"/>
    </source>
</evidence>
<evidence type="ECO:0000313" key="4">
    <source>
        <dbReference type="Proteomes" id="UP001172673"/>
    </source>
</evidence>
<feature type="domain" description="ChrR-like cupin" evidence="2">
    <location>
        <begin position="56"/>
        <end position="150"/>
    </location>
</feature>
<dbReference type="Gene3D" id="2.60.120.10">
    <property type="entry name" value="Jelly Rolls"/>
    <property type="match status" value="1"/>
</dbReference>
<accession>A0AA39CKB7</accession>
<dbReference type="CDD" id="cd20302">
    <property type="entry name" value="cupin_DAD"/>
    <property type="match status" value="1"/>
</dbReference>
<dbReference type="EMBL" id="JAPDRK010000006">
    <property type="protein sequence ID" value="KAJ9611418.1"/>
    <property type="molecule type" value="Genomic_DNA"/>
</dbReference>
<dbReference type="InterPro" id="IPR011051">
    <property type="entry name" value="RmlC_Cupin_sf"/>
</dbReference>
<proteinExistence type="predicted"/>
<dbReference type="InterPro" id="IPR025979">
    <property type="entry name" value="ChrR-like_cupin_dom"/>
</dbReference>
<keyword evidence="4" id="KW-1185">Reference proteome</keyword>
<organism evidence="3 4">
    <name type="scientific">Cladophialophora chaetospira</name>
    <dbReference type="NCBI Taxonomy" id="386627"/>
    <lineage>
        <taxon>Eukaryota</taxon>
        <taxon>Fungi</taxon>
        <taxon>Dikarya</taxon>
        <taxon>Ascomycota</taxon>
        <taxon>Pezizomycotina</taxon>
        <taxon>Eurotiomycetes</taxon>
        <taxon>Chaetothyriomycetidae</taxon>
        <taxon>Chaetothyriales</taxon>
        <taxon>Herpotrichiellaceae</taxon>
        <taxon>Cladophialophora</taxon>
    </lineage>
</organism>
<dbReference type="Pfam" id="PF12973">
    <property type="entry name" value="Cupin_7"/>
    <property type="match status" value="1"/>
</dbReference>
<dbReference type="Proteomes" id="UP001172673">
    <property type="component" value="Unassembled WGS sequence"/>
</dbReference>
<comment type="caution">
    <text evidence="3">The sequence shown here is derived from an EMBL/GenBank/DDBJ whole genome shotgun (WGS) entry which is preliminary data.</text>
</comment>
<name>A0AA39CKB7_9EURO</name>
<dbReference type="InterPro" id="IPR014710">
    <property type="entry name" value="RmlC-like_jellyroll"/>
</dbReference>
<gene>
    <name evidence="3" type="ORF">H2200_004602</name>
</gene>
<reference evidence="3" key="1">
    <citation type="submission" date="2022-10" db="EMBL/GenBank/DDBJ databases">
        <title>Culturing micro-colonial fungi from biological soil crusts in the Mojave desert and describing Neophaeococcomyces mojavensis, and introducing the new genera and species Taxawa tesnikishii.</title>
        <authorList>
            <person name="Kurbessoian T."/>
            <person name="Stajich J.E."/>
        </authorList>
    </citation>
    <scope>NUCLEOTIDE SEQUENCE</scope>
    <source>
        <strain evidence="3">TK_41</strain>
    </source>
</reference>
<protein>
    <recommendedName>
        <fullName evidence="2">ChrR-like cupin domain-containing protein</fullName>
    </recommendedName>
</protein>
<sequence length="191" mass="21883">MAPSVAEESAPLPQTKSANGEANGGEKIDRVKANELKENKIADHLGAADTYIDAENDTCWYHWTGSIYVKPLRFENRSGTYVIVLKTDPHAELGKHRHRGEVRAYTVKGQWGYHEYAWRGKPGDYVTEVPGTIHTLFMGENSEVMFNVVGSIEFYNDDNTLREIMDGFSFWRMYEEHCEREGLKPNMGLWY</sequence>